<dbReference type="Proteomes" id="UP000052978">
    <property type="component" value="Unassembled WGS sequence"/>
</dbReference>
<feature type="region of interest" description="Disordered" evidence="1">
    <location>
        <begin position="186"/>
        <end position="207"/>
    </location>
</feature>
<evidence type="ECO:0000313" key="4">
    <source>
        <dbReference type="EMBL" id="EPQ17034.1"/>
    </source>
</evidence>
<feature type="compositionally biased region" description="Basic and acidic residues" evidence="1">
    <location>
        <begin position="317"/>
        <end position="326"/>
    </location>
</feature>
<keyword evidence="5" id="KW-1185">Reference proteome</keyword>
<feature type="domain" description="C-type lectin" evidence="3">
    <location>
        <begin position="43"/>
        <end position="137"/>
    </location>
</feature>
<dbReference type="InterPro" id="IPR001304">
    <property type="entry name" value="C-type_lectin-like"/>
</dbReference>
<feature type="region of interest" description="Disordered" evidence="1">
    <location>
        <begin position="290"/>
        <end position="327"/>
    </location>
</feature>
<protein>
    <submittedName>
        <fullName evidence="4">Polycystic kidney disease protein 1-like 3</fullName>
    </submittedName>
</protein>
<dbReference type="InterPro" id="IPR016187">
    <property type="entry name" value="CTDL_fold"/>
</dbReference>
<name>S7NHV6_MYOBR</name>
<organism evidence="4 5">
    <name type="scientific">Myotis brandtii</name>
    <name type="common">Brandt's bat</name>
    <dbReference type="NCBI Taxonomy" id="109478"/>
    <lineage>
        <taxon>Eukaryota</taxon>
        <taxon>Metazoa</taxon>
        <taxon>Chordata</taxon>
        <taxon>Craniata</taxon>
        <taxon>Vertebrata</taxon>
        <taxon>Euteleostomi</taxon>
        <taxon>Mammalia</taxon>
        <taxon>Eutheria</taxon>
        <taxon>Laurasiatheria</taxon>
        <taxon>Chiroptera</taxon>
        <taxon>Yangochiroptera</taxon>
        <taxon>Vespertilionidae</taxon>
        <taxon>Myotis</taxon>
    </lineage>
</organism>
<keyword evidence="2" id="KW-0732">Signal</keyword>
<dbReference type="FunFam" id="3.10.100.10:FF:000092">
    <property type="entry name" value="Polycystin 1 like 3, transient receptor potential channel interacting"/>
    <property type="match status" value="1"/>
</dbReference>
<accession>S7NHV6</accession>
<dbReference type="SUPFAM" id="SSF56436">
    <property type="entry name" value="C-type lectin-like"/>
    <property type="match status" value="1"/>
</dbReference>
<sequence length="418" mass="46995">MLFQRRAWLWLYLSTSFILGSELSSPELRGKSYCYQLHRFHCSFKEAENYCHAQGGHLAYTWNQEVQDLIWDFLEEGKKWWIGQNLMLLGKDQENNNPNVTARRATKPTSCTYVSRKSNRVSSKVDLCSLGHYFICQADVTARRATKPTSCTYVSRKSNRVSSKVDLCSLGHYFICQADVFSDQDTSYERNGNNSHSHRRPKKTKREVAIPRNKMASGATHHSNKCHQPALANPSKTLCHSASPFPSVLPTVTQQGLSVTPVPTSQPLPVTAELPRPASVTQAGNALVGITSSPKEDSHPDVSTSHLQASSQSASDQRGRERKGEIETSMMKKRVIDQLPLAHPPLGIEPETRACALTRNRALTSWLIGRCSATEPHWLGWKQHFYSFLLFWCRFGNSDARKEPHSPFTPEQNIPGNA</sequence>
<reference evidence="4 5" key="1">
    <citation type="journal article" date="2013" name="Nat. Commun.">
        <title>Genome analysis reveals insights into physiology and longevity of the Brandt's bat Myotis brandtii.</title>
        <authorList>
            <person name="Seim I."/>
            <person name="Fang X."/>
            <person name="Xiong Z."/>
            <person name="Lobanov A.V."/>
            <person name="Huang Z."/>
            <person name="Ma S."/>
            <person name="Feng Y."/>
            <person name="Turanov A.A."/>
            <person name="Zhu Y."/>
            <person name="Lenz T.L."/>
            <person name="Gerashchenko M.V."/>
            <person name="Fan D."/>
            <person name="Hee Yim S."/>
            <person name="Yao X."/>
            <person name="Jordan D."/>
            <person name="Xiong Y."/>
            <person name="Ma Y."/>
            <person name="Lyapunov A.N."/>
            <person name="Chen G."/>
            <person name="Kulakova O.I."/>
            <person name="Sun Y."/>
            <person name="Lee S.G."/>
            <person name="Bronson R.T."/>
            <person name="Moskalev A.A."/>
            <person name="Sunyaev S.R."/>
            <person name="Zhang G."/>
            <person name="Krogh A."/>
            <person name="Wang J."/>
            <person name="Gladyshev V.N."/>
        </authorList>
    </citation>
    <scope>NUCLEOTIDE SEQUENCE [LARGE SCALE GENOMIC DNA]</scope>
</reference>
<evidence type="ECO:0000256" key="1">
    <source>
        <dbReference type="SAM" id="MobiDB-lite"/>
    </source>
</evidence>
<dbReference type="CDD" id="cd00037">
    <property type="entry name" value="CLECT"/>
    <property type="match status" value="1"/>
</dbReference>
<dbReference type="Gene3D" id="3.10.100.10">
    <property type="entry name" value="Mannose-Binding Protein A, subunit A"/>
    <property type="match status" value="1"/>
</dbReference>
<feature type="compositionally biased region" description="Basic residues" evidence="1">
    <location>
        <begin position="196"/>
        <end position="205"/>
    </location>
</feature>
<feature type="compositionally biased region" description="Polar residues" evidence="1">
    <location>
        <begin position="301"/>
        <end position="316"/>
    </location>
</feature>
<dbReference type="InterPro" id="IPR016186">
    <property type="entry name" value="C-type_lectin-like/link_sf"/>
</dbReference>
<feature type="chain" id="PRO_5004543351" evidence="2">
    <location>
        <begin position="21"/>
        <end position="418"/>
    </location>
</feature>
<evidence type="ECO:0000256" key="2">
    <source>
        <dbReference type="SAM" id="SignalP"/>
    </source>
</evidence>
<dbReference type="AlphaFoldDB" id="S7NHV6"/>
<gene>
    <name evidence="4" type="ORF">D623_10022424</name>
</gene>
<dbReference type="EMBL" id="KE164326">
    <property type="protein sequence ID" value="EPQ17034.1"/>
    <property type="molecule type" value="Genomic_DNA"/>
</dbReference>
<evidence type="ECO:0000313" key="5">
    <source>
        <dbReference type="Proteomes" id="UP000052978"/>
    </source>
</evidence>
<proteinExistence type="predicted"/>
<feature type="signal peptide" evidence="2">
    <location>
        <begin position="1"/>
        <end position="20"/>
    </location>
</feature>
<dbReference type="Pfam" id="PF00059">
    <property type="entry name" value="Lectin_C"/>
    <property type="match status" value="1"/>
</dbReference>
<evidence type="ECO:0000259" key="3">
    <source>
        <dbReference type="Pfam" id="PF00059"/>
    </source>
</evidence>
<feature type="compositionally biased region" description="Polar residues" evidence="1">
    <location>
        <begin position="186"/>
        <end position="195"/>
    </location>
</feature>